<organism evidence="2 3">
    <name type="scientific">Motilimonas cestriensis</name>
    <dbReference type="NCBI Taxonomy" id="2742685"/>
    <lineage>
        <taxon>Bacteria</taxon>
        <taxon>Pseudomonadati</taxon>
        <taxon>Pseudomonadota</taxon>
        <taxon>Gammaproteobacteria</taxon>
        <taxon>Alteromonadales</taxon>
        <taxon>Alteromonadales genera incertae sedis</taxon>
        <taxon>Motilimonas</taxon>
    </lineage>
</organism>
<dbReference type="InterPro" id="IPR051599">
    <property type="entry name" value="Cell_Envelope_Assoc"/>
</dbReference>
<protein>
    <submittedName>
        <fullName evidence="2">YdcF family protein</fullName>
    </submittedName>
</protein>
<dbReference type="PANTHER" id="PTHR30336:SF20">
    <property type="entry name" value="DUF218 DOMAIN-CONTAINING PROTEIN"/>
    <property type="match status" value="1"/>
</dbReference>
<feature type="domain" description="DUF218" evidence="1">
    <location>
        <begin position="29"/>
        <end position="146"/>
    </location>
</feature>
<gene>
    <name evidence="2" type="ORF">K6Y31_15950</name>
</gene>
<dbReference type="Gene3D" id="3.40.50.620">
    <property type="entry name" value="HUPs"/>
    <property type="match status" value="1"/>
</dbReference>
<evidence type="ECO:0000259" key="1">
    <source>
        <dbReference type="Pfam" id="PF02698"/>
    </source>
</evidence>
<keyword evidence="3" id="KW-1185">Reference proteome</keyword>
<dbReference type="InterPro" id="IPR003848">
    <property type="entry name" value="DUF218"/>
</dbReference>
<evidence type="ECO:0000313" key="2">
    <source>
        <dbReference type="EMBL" id="MCE2596295.1"/>
    </source>
</evidence>
<comment type="caution">
    <text evidence="2">The sequence shown here is derived from an EMBL/GenBank/DDBJ whole genome shotgun (WGS) entry which is preliminary data.</text>
</comment>
<sequence>MLTEQQVDQYGQLLWHDLTLYSPLAPASCIIVMGSIDVRTAQRAAELMLQGLAPYVVFSGNCGRNTEGLFNKTEAEVFAEVAHRAGVPGSRILLETRATNTGENVKFSMALLAERGIDVDSVILVHKDFATKRAFATFKQHFPDIDARVTGPQLTYTSYPNDIIDKPLFIHTLVGDMQRMKLYPALGYQLAMPIDSEAWRAYQALVAAGFTEQVIP</sequence>
<accession>A0ABS8WDF1</accession>
<evidence type="ECO:0000313" key="3">
    <source>
        <dbReference type="Proteomes" id="UP001201273"/>
    </source>
</evidence>
<dbReference type="InterPro" id="IPR014729">
    <property type="entry name" value="Rossmann-like_a/b/a_fold"/>
</dbReference>
<dbReference type="Pfam" id="PF02698">
    <property type="entry name" value="DUF218"/>
    <property type="match status" value="1"/>
</dbReference>
<dbReference type="Proteomes" id="UP001201273">
    <property type="component" value="Unassembled WGS sequence"/>
</dbReference>
<name>A0ABS8WDF1_9GAMM</name>
<reference evidence="2 3" key="1">
    <citation type="journal article" date="2022" name="Environ. Microbiol. Rep.">
        <title>Eco-phylogenetic analyses reveal divergent evolution of vitamin B12 metabolism in the marine bacterial family 'Psychromonadaceae'.</title>
        <authorList>
            <person name="Jin X."/>
            <person name="Yang Y."/>
            <person name="Cao H."/>
            <person name="Gao B."/>
            <person name="Zhao Z."/>
        </authorList>
    </citation>
    <scope>NUCLEOTIDE SEQUENCE [LARGE SCALE GENOMIC DNA]</scope>
    <source>
        <strain evidence="2 3">MKS20</strain>
    </source>
</reference>
<dbReference type="EMBL" id="JAIMJA010000017">
    <property type="protein sequence ID" value="MCE2596295.1"/>
    <property type="molecule type" value="Genomic_DNA"/>
</dbReference>
<dbReference type="PANTHER" id="PTHR30336">
    <property type="entry name" value="INNER MEMBRANE PROTEIN, PROBABLE PERMEASE"/>
    <property type="match status" value="1"/>
</dbReference>
<dbReference type="RefSeq" id="WP_233053939.1">
    <property type="nucleotide sequence ID" value="NZ_JAIMJA010000017.1"/>
</dbReference>
<proteinExistence type="predicted"/>
<dbReference type="CDD" id="cd06259">
    <property type="entry name" value="YdcF-like"/>
    <property type="match status" value="1"/>
</dbReference>